<evidence type="ECO:0000313" key="1">
    <source>
        <dbReference type="EMBL" id="KAJ8664978.1"/>
    </source>
</evidence>
<organism evidence="1 2">
    <name type="scientific">Eretmocerus hayati</name>
    <dbReference type="NCBI Taxonomy" id="131215"/>
    <lineage>
        <taxon>Eukaryota</taxon>
        <taxon>Metazoa</taxon>
        <taxon>Ecdysozoa</taxon>
        <taxon>Arthropoda</taxon>
        <taxon>Hexapoda</taxon>
        <taxon>Insecta</taxon>
        <taxon>Pterygota</taxon>
        <taxon>Neoptera</taxon>
        <taxon>Endopterygota</taxon>
        <taxon>Hymenoptera</taxon>
        <taxon>Apocrita</taxon>
        <taxon>Proctotrupomorpha</taxon>
        <taxon>Chalcidoidea</taxon>
        <taxon>Aphelinidae</taxon>
        <taxon>Aphelininae</taxon>
        <taxon>Eretmocerus</taxon>
    </lineage>
</organism>
<sequence length="591" mass="67949">MEIVHYLSRLSKEQNKLFEAVLSDSLKEVTEAFQPFSELNAEKKWFDYWLLVLALKEEQTDIADFLIQKYCKVRIPERTDMYCTPVYYACRMWDYELAERLITNGASIHDKDANKITPVELAVQHMDVTMIDMFLRCYNDGSVKNASWLDQDIFQLACWRGYTKIVKKFIDQGINFNSRSVFKSQKWKGFSPLHFAVDACSRGQLSKVMAFVSKGVSVDSHTNLDAHYFTNWSALHFAVYFNQKEIVDFLLARGADVNIKISHSQMTPLHFACEHSRKNQYGIIESLLRYGASVNYKDCTGHSPLLLACRIPIDQIMKNYHGPHIAQDYYRKSVLNEIRVRQEYIVDILLRHGAEFRDRNFPILHGIINDIKDNETFAAGEELMYKLLGEGVDVNSVFSQKLTTPLHFVTESCPEKCALKIITVLLSETNIDVNAQNSSGDTPLHIAVRKRKAALAQKFLDSGVDINVKNTEGHTAIHSIFNPPLNYRQDANYISVLGRLSIHVKKLEQLKFFYRKGIIRDSILENAKSVLNDISKVDWPDPCSDYIFKCLTNIDLENLIRSTKFDQKAMKRKSDECLQLCTNPSKVVRIS</sequence>
<comment type="caution">
    <text evidence="1">The sequence shown here is derived from an EMBL/GenBank/DDBJ whole genome shotgun (WGS) entry which is preliminary data.</text>
</comment>
<gene>
    <name evidence="1" type="ORF">QAD02_006640</name>
</gene>
<protein>
    <submittedName>
        <fullName evidence="1">Uncharacterized protein</fullName>
    </submittedName>
</protein>
<reference evidence="1" key="1">
    <citation type="submission" date="2023-04" db="EMBL/GenBank/DDBJ databases">
        <title>A chromosome-level genome assembly of the parasitoid wasp Eretmocerus hayati.</title>
        <authorList>
            <person name="Zhong Y."/>
            <person name="Liu S."/>
            <person name="Liu Y."/>
        </authorList>
    </citation>
    <scope>NUCLEOTIDE SEQUENCE</scope>
    <source>
        <strain evidence="1">ZJU_SS_LIU_2023</strain>
    </source>
</reference>
<accession>A0ACC2N1W8</accession>
<dbReference type="EMBL" id="CM056744">
    <property type="protein sequence ID" value="KAJ8664978.1"/>
    <property type="molecule type" value="Genomic_DNA"/>
</dbReference>
<proteinExistence type="predicted"/>
<name>A0ACC2N1W8_9HYME</name>
<keyword evidence="2" id="KW-1185">Reference proteome</keyword>
<dbReference type="Proteomes" id="UP001239111">
    <property type="component" value="Chromosome 4"/>
</dbReference>
<evidence type="ECO:0000313" key="2">
    <source>
        <dbReference type="Proteomes" id="UP001239111"/>
    </source>
</evidence>